<dbReference type="KEGG" id="plon:Pla110_45230"/>
<dbReference type="Proteomes" id="UP000317178">
    <property type="component" value="Chromosome"/>
</dbReference>
<evidence type="ECO:0000259" key="1">
    <source>
        <dbReference type="Pfam" id="PF05050"/>
    </source>
</evidence>
<dbReference type="InterPro" id="IPR006342">
    <property type="entry name" value="FkbM_mtfrase"/>
</dbReference>
<sequence length="316" mass="35838">MPSLPRKLFDRVLSHPTLVEQPPVLVDIGASGDMHAAWKSLAAHSICIAFDADQREFDETTTASSGYKQLHLIPAAVVAEKQTDAPFYLTESPFCSSLLSPDNEALTVWDFAPLFEVKEKTTVPTITLPEVLNKLELDCIDWFKTDSQGTDLRLFMSLPEEIRNRILLAEFEPGLIDAYEGEDKLHEVLAQLSKEPFWLSHFDIKGPRRIASEILRQQSPTRQRLWSKGQRPSPGWGEMCYLNTYKGQHSLRSYLLGWMLTTLQNQHGFALELMVNAQELYNEPLLDDLNKWTTRRLSTSGLAQVPTWVIGKLLGK</sequence>
<dbReference type="SUPFAM" id="SSF53335">
    <property type="entry name" value="S-adenosyl-L-methionine-dependent methyltransferases"/>
    <property type="match status" value="1"/>
</dbReference>
<evidence type="ECO:0000313" key="3">
    <source>
        <dbReference type="Proteomes" id="UP000317178"/>
    </source>
</evidence>
<accession>A0A518CU64</accession>
<organism evidence="2 3">
    <name type="scientific">Polystyrenella longa</name>
    <dbReference type="NCBI Taxonomy" id="2528007"/>
    <lineage>
        <taxon>Bacteria</taxon>
        <taxon>Pseudomonadati</taxon>
        <taxon>Planctomycetota</taxon>
        <taxon>Planctomycetia</taxon>
        <taxon>Planctomycetales</taxon>
        <taxon>Planctomycetaceae</taxon>
        <taxon>Polystyrenella</taxon>
    </lineage>
</organism>
<reference evidence="2 3" key="1">
    <citation type="submission" date="2019-02" db="EMBL/GenBank/DDBJ databases">
        <title>Deep-cultivation of Planctomycetes and their phenomic and genomic characterization uncovers novel biology.</title>
        <authorList>
            <person name="Wiegand S."/>
            <person name="Jogler M."/>
            <person name="Boedeker C."/>
            <person name="Pinto D."/>
            <person name="Vollmers J."/>
            <person name="Rivas-Marin E."/>
            <person name="Kohn T."/>
            <person name="Peeters S.H."/>
            <person name="Heuer A."/>
            <person name="Rast P."/>
            <person name="Oberbeckmann S."/>
            <person name="Bunk B."/>
            <person name="Jeske O."/>
            <person name="Meyerdierks A."/>
            <person name="Storesund J.E."/>
            <person name="Kallscheuer N."/>
            <person name="Luecker S."/>
            <person name="Lage O.M."/>
            <person name="Pohl T."/>
            <person name="Merkel B.J."/>
            <person name="Hornburger P."/>
            <person name="Mueller R.-W."/>
            <person name="Bruemmer F."/>
            <person name="Labrenz M."/>
            <person name="Spormann A.M."/>
            <person name="Op den Camp H."/>
            <person name="Overmann J."/>
            <person name="Amann R."/>
            <person name="Jetten M.S.M."/>
            <person name="Mascher T."/>
            <person name="Medema M.H."/>
            <person name="Devos D.P."/>
            <person name="Kaster A.-K."/>
            <person name="Ovreas L."/>
            <person name="Rohde M."/>
            <person name="Galperin M.Y."/>
            <person name="Jogler C."/>
        </authorList>
    </citation>
    <scope>NUCLEOTIDE SEQUENCE [LARGE SCALE GENOMIC DNA]</scope>
    <source>
        <strain evidence="2 3">Pla110</strain>
    </source>
</reference>
<proteinExistence type="predicted"/>
<dbReference type="AlphaFoldDB" id="A0A518CU64"/>
<dbReference type="RefSeq" id="WP_144999222.1">
    <property type="nucleotide sequence ID" value="NZ_CP036281.1"/>
</dbReference>
<dbReference type="InterPro" id="IPR029063">
    <property type="entry name" value="SAM-dependent_MTases_sf"/>
</dbReference>
<dbReference type="OrthoDB" id="923455at2"/>
<dbReference type="Pfam" id="PF05050">
    <property type="entry name" value="Methyltransf_21"/>
    <property type="match status" value="1"/>
</dbReference>
<dbReference type="Gene3D" id="3.40.50.150">
    <property type="entry name" value="Vaccinia Virus protein VP39"/>
    <property type="match status" value="1"/>
</dbReference>
<keyword evidence="3" id="KW-1185">Reference proteome</keyword>
<dbReference type="EMBL" id="CP036281">
    <property type="protein sequence ID" value="QDU82761.1"/>
    <property type="molecule type" value="Genomic_DNA"/>
</dbReference>
<protein>
    <recommendedName>
        <fullName evidence="1">Methyltransferase FkbM domain-containing protein</fullName>
    </recommendedName>
</protein>
<gene>
    <name evidence="2" type="ORF">Pla110_45230</name>
</gene>
<name>A0A518CU64_9PLAN</name>
<feature type="domain" description="Methyltransferase FkbM" evidence="1">
    <location>
        <begin position="75"/>
        <end position="192"/>
    </location>
</feature>
<evidence type="ECO:0000313" key="2">
    <source>
        <dbReference type="EMBL" id="QDU82761.1"/>
    </source>
</evidence>